<protein>
    <submittedName>
        <fullName evidence="7">ABC-type multidrug transport system ATPase subunit</fullName>
    </submittedName>
</protein>
<keyword evidence="4" id="KW-0067">ATP-binding</keyword>
<organism evidence="7 8">
    <name type="scientific">Murinocardiopsis flavida</name>
    <dbReference type="NCBI Taxonomy" id="645275"/>
    <lineage>
        <taxon>Bacteria</taxon>
        <taxon>Bacillati</taxon>
        <taxon>Actinomycetota</taxon>
        <taxon>Actinomycetes</taxon>
        <taxon>Streptosporangiales</taxon>
        <taxon>Nocardiopsidaceae</taxon>
        <taxon>Murinocardiopsis</taxon>
    </lineage>
</organism>
<comment type="similarity">
    <text evidence="1">Belongs to the ABC transporter superfamily.</text>
</comment>
<dbReference type="RefSeq" id="WP_106581561.1">
    <property type="nucleotide sequence ID" value="NZ_PYGA01000002.1"/>
</dbReference>
<dbReference type="GO" id="GO:0016887">
    <property type="term" value="F:ATP hydrolysis activity"/>
    <property type="evidence" value="ECO:0007669"/>
    <property type="project" value="InterPro"/>
</dbReference>
<keyword evidence="2" id="KW-0813">Transport</keyword>
<keyword evidence="8" id="KW-1185">Reference proteome</keyword>
<evidence type="ECO:0000256" key="4">
    <source>
        <dbReference type="ARBA" id="ARBA00022840"/>
    </source>
</evidence>
<gene>
    <name evidence="7" type="ORF">CLV63_102353</name>
</gene>
<dbReference type="OrthoDB" id="9804819at2"/>
<evidence type="ECO:0000256" key="3">
    <source>
        <dbReference type="ARBA" id="ARBA00022741"/>
    </source>
</evidence>
<dbReference type="PANTHER" id="PTHR43335:SF2">
    <property type="entry name" value="ABC TRANSPORTER, ATP-BINDING PROTEIN"/>
    <property type="match status" value="1"/>
</dbReference>
<comment type="caution">
    <text evidence="7">The sequence shown here is derived from an EMBL/GenBank/DDBJ whole genome shotgun (WGS) entry which is preliminary data.</text>
</comment>
<evidence type="ECO:0000256" key="1">
    <source>
        <dbReference type="ARBA" id="ARBA00005417"/>
    </source>
</evidence>
<feature type="domain" description="ABC transporter" evidence="6">
    <location>
        <begin position="3"/>
        <end position="234"/>
    </location>
</feature>
<dbReference type="Gene3D" id="3.40.50.300">
    <property type="entry name" value="P-loop containing nucleotide triphosphate hydrolases"/>
    <property type="match status" value="1"/>
</dbReference>
<dbReference type="PROSITE" id="PS50893">
    <property type="entry name" value="ABC_TRANSPORTER_2"/>
    <property type="match status" value="1"/>
</dbReference>
<dbReference type="EMBL" id="PYGA01000002">
    <property type="protein sequence ID" value="PSL00226.1"/>
    <property type="molecule type" value="Genomic_DNA"/>
</dbReference>
<proteinExistence type="inferred from homology"/>
<dbReference type="SUPFAM" id="SSF52540">
    <property type="entry name" value="P-loop containing nucleoside triphosphate hydrolases"/>
    <property type="match status" value="1"/>
</dbReference>
<dbReference type="AlphaFoldDB" id="A0A2P8DSM9"/>
<dbReference type="Pfam" id="PF00005">
    <property type="entry name" value="ABC_tran"/>
    <property type="match status" value="1"/>
</dbReference>
<feature type="region of interest" description="Disordered" evidence="5">
    <location>
        <begin position="230"/>
        <end position="266"/>
    </location>
</feature>
<dbReference type="GO" id="GO:0005524">
    <property type="term" value="F:ATP binding"/>
    <property type="evidence" value="ECO:0007669"/>
    <property type="project" value="UniProtKB-KW"/>
</dbReference>
<keyword evidence="3" id="KW-0547">Nucleotide-binding</keyword>
<dbReference type="PANTHER" id="PTHR43335">
    <property type="entry name" value="ABC TRANSPORTER, ATP-BINDING PROTEIN"/>
    <property type="match status" value="1"/>
</dbReference>
<reference evidence="7 8" key="1">
    <citation type="submission" date="2018-03" db="EMBL/GenBank/DDBJ databases">
        <title>Genomic Encyclopedia of Archaeal and Bacterial Type Strains, Phase II (KMG-II): from individual species to whole genera.</title>
        <authorList>
            <person name="Goeker M."/>
        </authorList>
    </citation>
    <scope>NUCLEOTIDE SEQUENCE [LARGE SCALE GENOMIC DNA]</scope>
    <source>
        <strain evidence="7 8">DSM 45312</strain>
    </source>
</reference>
<dbReference type="SMART" id="SM00382">
    <property type="entry name" value="AAA"/>
    <property type="match status" value="1"/>
</dbReference>
<accession>A0A2P8DSM9</accession>
<dbReference type="InterPro" id="IPR027417">
    <property type="entry name" value="P-loop_NTPase"/>
</dbReference>
<evidence type="ECO:0000313" key="7">
    <source>
        <dbReference type="EMBL" id="PSL00226.1"/>
    </source>
</evidence>
<evidence type="ECO:0000259" key="6">
    <source>
        <dbReference type="PROSITE" id="PS50893"/>
    </source>
</evidence>
<evidence type="ECO:0000256" key="5">
    <source>
        <dbReference type="SAM" id="MobiDB-lite"/>
    </source>
</evidence>
<evidence type="ECO:0000256" key="2">
    <source>
        <dbReference type="ARBA" id="ARBA00022448"/>
    </source>
</evidence>
<evidence type="ECO:0000313" key="8">
    <source>
        <dbReference type="Proteomes" id="UP000240542"/>
    </source>
</evidence>
<dbReference type="InterPro" id="IPR003593">
    <property type="entry name" value="AAA+_ATPase"/>
</dbReference>
<dbReference type="Proteomes" id="UP000240542">
    <property type="component" value="Unassembled WGS sequence"/>
</dbReference>
<name>A0A2P8DSM9_9ACTN</name>
<sequence>MRVVVAGLVHAYRRRRVLDGVDAEFGPGVVGLLGPNGAGKTTLLRLLAGVLRPRTGRVEAGGHDLRTGGGRRALRRELGYLPQEAALPPDMSPRGFLDYAGLLKGMADPGERHDQAAGLIERLGLAAEADRRLGSLSAGARRRVGVAQALMGRPRLVLLDEPTADLDLEERIRLRTVLGTLGEGRTVVLCTHLLEDVTAVCPEVAVLHMGRVAFSGTAADLTGIAADRAFETTRPPDGDSGAPPAPLRGRVLADVPPPGARPVAPTLEEGYAALMRDLRGESAAE</sequence>
<dbReference type="InterPro" id="IPR003439">
    <property type="entry name" value="ABC_transporter-like_ATP-bd"/>
</dbReference>